<dbReference type="InterPro" id="IPR000160">
    <property type="entry name" value="GGDEF_dom"/>
</dbReference>
<dbReference type="STRING" id="697329.Rumal_1496"/>
<dbReference type="KEGG" id="ral:Rumal_1496"/>
<organism evidence="2 3">
    <name type="scientific">Ruminococcus albus (strain ATCC 27210 / DSM 20455 / JCM 14654 / NCDO 2250 / 7)</name>
    <dbReference type="NCBI Taxonomy" id="697329"/>
    <lineage>
        <taxon>Bacteria</taxon>
        <taxon>Bacillati</taxon>
        <taxon>Bacillota</taxon>
        <taxon>Clostridia</taxon>
        <taxon>Eubacteriales</taxon>
        <taxon>Oscillospiraceae</taxon>
        <taxon>Ruminococcus</taxon>
    </lineage>
</organism>
<dbReference type="SMART" id="SM00267">
    <property type="entry name" value="GGDEF"/>
    <property type="match status" value="1"/>
</dbReference>
<dbReference type="InterPro" id="IPR043128">
    <property type="entry name" value="Rev_trsase/Diguanyl_cyclase"/>
</dbReference>
<name>E6UGF9_RUMA7</name>
<dbReference type="AlphaFoldDB" id="E6UGF9"/>
<dbReference type="InterPro" id="IPR013702">
    <property type="entry name" value="FIST_domain_N"/>
</dbReference>
<gene>
    <name evidence="2" type="ordered locus">Rumal_1496</name>
</gene>
<dbReference type="Pfam" id="PF08495">
    <property type="entry name" value="FIST"/>
    <property type="match status" value="1"/>
</dbReference>
<dbReference type="PANTHER" id="PTHR45138">
    <property type="entry name" value="REGULATORY COMPONENTS OF SENSORY TRANSDUCTION SYSTEM"/>
    <property type="match status" value="1"/>
</dbReference>
<dbReference type="EMBL" id="CP002403">
    <property type="protein sequence ID" value="ADU21997.1"/>
    <property type="molecule type" value="Genomic_DNA"/>
</dbReference>
<dbReference type="InterPro" id="IPR019494">
    <property type="entry name" value="FIST_C"/>
</dbReference>
<dbReference type="GO" id="GO:0052621">
    <property type="term" value="F:diguanylate cyclase activity"/>
    <property type="evidence" value="ECO:0007669"/>
    <property type="project" value="TreeGrafter"/>
</dbReference>
<feature type="domain" description="GGDEF" evidence="1">
    <location>
        <begin position="446"/>
        <end position="575"/>
    </location>
</feature>
<dbReference type="NCBIfam" id="TIGR00254">
    <property type="entry name" value="GGDEF"/>
    <property type="match status" value="1"/>
</dbReference>
<sequence length="575" mass="64429">MRQFQFDYHTDFTLKNELTKIRLWCDSSVYSHIVFQIYSENNDVEKIKNVCDIVSRELPNAEYFGCSTNGNIIGGEYSGEEISLICTVFEFPSTNMIIKQYDLSAETYEAVTDDLLDMIDRNPWVKAVELLTTIRGMSMTGFCEKLSQAKPDIQIFGGGAFAADVNDHHACVFSKNGGISEGSVVFWLLGGEDLDIISTYVTGWKPLGKVFHVTKSEGSRLYELDGAPAYDVYHKYLNIKNDDKFFSHTLEFPFFYNHHGINILRAPTESLKDGSLMMTSDMESDVSAQLAYGDPGTILESVREEGIKIRDFRPENVQIFSCAARRSFWGNTEISKESMPFGNIAPTSGFYTSGEFLRTGKYVNQHNVTMVLVGMREGLAEDLPAKALEVDENEFTGKMALINRLANYINAAFRELEEAAILDSLTKLYNRAEIQHRINERLISGKPLSLVMIDIDNFKSVNDTYGHNEGDNVIIGLADMLKEGIARHDNIASAGRWGGEEFMVLLPVGVNDAIIAAKEMVNYFNDIEFPLAGQRTISVGVTEALDDDTLDELLFRVDSALYDAKRGGKNRFVVV</sequence>
<dbReference type="SMART" id="SM01204">
    <property type="entry name" value="FIST_C"/>
    <property type="match status" value="1"/>
</dbReference>
<accession>E6UGF9</accession>
<dbReference type="eggNOG" id="COG3706">
    <property type="taxonomic scope" value="Bacteria"/>
</dbReference>
<dbReference type="PROSITE" id="PS50887">
    <property type="entry name" value="GGDEF"/>
    <property type="match status" value="1"/>
</dbReference>
<dbReference type="InterPro" id="IPR050469">
    <property type="entry name" value="Diguanylate_Cyclase"/>
</dbReference>
<dbReference type="eggNOG" id="COG3287">
    <property type="taxonomic scope" value="Bacteria"/>
</dbReference>
<proteinExistence type="predicted"/>
<evidence type="ECO:0000313" key="3">
    <source>
        <dbReference type="Proteomes" id="UP000006919"/>
    </source>
</evidence>
<protein>
    <submittedName>
        <fullName evidence="2">Diguanylate cyclase</fullName>
    </submittedName>
</protein>
<reference evidence="2 3" key="1">
    <citation type="journal article" date="2011" name="J. Bacteriol.">
        <title>Complete genome of the cellulolytic ruminal bacterium Ruminococcus albus 7.</title>
        <authorList>
            <person name="Suen G."/>
            <person name="Stevenson D.M."/>
            <person name="Bruce D.C."/>
            <person name="Chertkov O."/>
            <person name="Copeland A."/>
            <person name="Cheng J.F."/>
            <person name="Detter C."/>
            <person name="Detter J.C."/>
            <person name="Goodwin L.A."/>
            <person name="Han C.S."/>
            <person name="Hauser L.J."/>
            <person name="Ivanova N.N."/>
            <person name="Kyrpides N.C."/>
            <person name="Land M.L."/>
            <person name="Lapidus A."/>
            <person name="Lucas S."/>
            <person name="Ovchinnikova G."/>
            <person name="Pitluck S."/>
            <person name="Tapia R."/>
            <person name="Woyke T."/>
            <person name="Boyum J."/>
            <person name="Mead D."/>
            <person name="Weimer P.J."/>
        </authorList>
    </citation>
    <scope>NUCLEOTIDE SEQUENCE [LARGE SCALE GENOMIC DNA]</scope>
    <source>
        <strain evidence="3">ATCC 27210 / DSM 20455 / JCM 14654 / NCDO 2250 / 7</strain>
    </source>
</reference>
<dbReference type="Proteomes" id="UP000006919">
    <property type="component" value="Chromosome"/>
</dbReference>
<dbReference type="PANTHER" id="PTHR45138:SF9">
    <property type="entry name" value="DIGUANYLATE CYCLASE DGCM-RELATED"/>
    <property type="match status" value="1"/>
</dbReference>
<dbReference type="GO" id="GO:0005886">
    <property type="term" value="C:plasma membrane"/>
    <property type="evidence" value="ECO:0007669"/>
    <property type="project" value="TreeGrafter"/>
</dbReference>
<dbReference type="InterPro" id="IPR029787">
    <property type="entry name" value="Nucleotide_cyclase"/>
</dbReference>
<dbReference type="Gene3D" id="3.30.70.270">
    <property type="match status" value="1"/>
</dbReference>
<dbReference type="GO" id="GO:1902201">
    <property type="term" value="P:negative regulation of bacterial-type flagellum-dependent cell motility"/>
    <property type="evidence" value="ECO:0007669"/>
    <property type="project" value="TreeGrafter"/>
</dbReference>
<dbReference type="CDD" id="cd01949">
    <property type="entry name" value="GGDEF"/>
    <property type="match status" value="1"/>
</dbReference>
<dbReference type="OrthoDB" id="9807794at2"/>
<dbReference type="RefSeq" id="WP_013498162.1">
    <property type="nucleotide sequence ID" value="NC_014833.1"/>
</dbReference>
<dbReference type="Pfam" id="PF10442">
    <property type="entry name" value="FIST_C"/>
    <property type="match status" value="1"/>
</dbReference>
<dbReference type="GO" id="GO:0043709">
    <property type="term" value="P:cell adhesion involved in single-species biofilm formation"/>
    <property type="evidence" value="ECO:0007669"/>
    <property type="project" value="TreeGrafter"/>
</dbReference>
<dbReference type="HOGENOM" id="CLU_019400_0_0_9"/>
<dbReference type="Pfam" id="PF00990">
    <property type="entry name" value="GGDEF"/>
    <property type="match status" value="1"/>
</dbReference>
<dbReference type="SMART" id="SM00897">
    <property type="entry name" value="FIST"/>
    <property type="match status" value="1"/>
</dbReference>
<evidence type="ECO:0000313" key="2">
    <source>
        <dbReference type="EMBL" id="ADU21997.1"/>
    </source>
</evidence>
<evidence type="ECO:0000259" key="1">
    <source>
        <dbReference type="PROSITE" id="PS50887"/>
    </source>
</evidence>
<dbReference type="SUPFAM" id="SSF55073">
    <property type="entry name" value="Nucleotide cyclase"/>
    <property type="match status" value="1"/>
</dbReference>